<name>A0A372L7J7_9BACI</name>
<sequence length="68" mass="7996">MRPLILSINLLRIRLHIVTKIGNNKNFHFYVLCGTNQTLYQRIAKLKKNNITAMGYIDSREKMNALYD</sequence>
<dbReference type="EMBL" id="QVTD01000021">
    <property type="protein sequence ID" value="RFU60882.1"/>
    <property type="molecule type" value="Genomic_DNA"/>
</dbReference>
<comment type="caution">
    <text evidence="1">The sequence shown here is derived from an EMBL/GenBank/DDBJ whole genome shotgun (WGS) entry which is preliminary data.</text>
</comment>
<dbReference type="AlphaFoldDB" id="A0A372L7J7"/>
<dbReference type="Proteomes" id="UP000262939">
    <property type="component" value="Unassembled WGS sequence"/>
</dbReference>
<evidence type="ECO:0000313" key="2">
    <source>
        <dbReference type="Proteomes" id="UP000262939"/>
    </source>
</evidence>
<organism evidence="1 2">
    <name type="scientific">Peribacillus glennii</name>
    <dbReference type="NCBI Taxonomy" id="2303991"/>
    <lineage>
        <taxon>Bacteria</taxon>
        <taxon>Bacillati</taxon>
        <taxon>Bacillota</taxon>
        <taxon>Bacilli</taxon>
        <taxon>Bacillales</taxon>
        <taxon>Bacillaceae</taxon>
        <taxon>Peribacillus</taxon>
    </lineage>
</organism>
<dbReference type="OrthoDB" id="9815663at2"/>
<protein>
    <submittedName>
        <fullName evidence="1">Uncharacterized protein</fullName>
    </submittedName>
</protein>
<gene>
    <name evidence="1" type="ORF">D0466_20085</name>
</gene>
<dbReference type="RefSeq" id="WP_117324296.1">
    <property type="nucleotide sequence ID" value="NZ_QVTD01000021.1"/>
</dbReference>
<accession>A0A372L7J7</accession>
<proteinExistence type="predicted"/>
<evidence type="ECO:0000313" key="1">
    <source>
        <dbReference type="EMBL" id="RFU60882.1"/>
    </source>
</evidence>
<reference evidence="1 2" key="1">
    <citation type="submission" date="2018-08" db="EMBL/GenBank/DDBJ databases">
        <title>Bacillus chawlae sp. nov., Bacillus glennii sp. nov., and Bacillus saganii sp. nov. Isolated from the Vehicle Assembly Building at Kennedy Space Center where the Viking Spacecraft were Assembled.</title>
        <authorList>
            <person name="Seuylemezian A."/>
            <person name="Vaishampayan P."/>
        </authorList>
    </citation>
    <scope>NUCLEOTIDE SEQUENCE [LARGE SCALE GENOMIC DNA]</scope>
    <source>
        <strain evidence="1 2">V44-8</strain>
    </source>
</reference>
<keyword evidence="2" id="KW-1185">Reference proteome</keyword>